<proteinExistence type="predicted"/>
<reference evidence="1" key="1">
    <citation type="journal article" date="2021" name="New Phytol.">
        <title>Evolutionary innovations through gain and loss of genes in the ectomycorrhizal Boletales.</title>
        <authorList>
            <person name="Wu G."/>
            <person name="Miyauchi S."/>
            <person name="Morin E."/>
            <person name="Kuo A."/>
            <person name="Drula E."/>
            <person name="Varga T."/>
            <person name="Kohler A."/>
            <person name="Feng B."/>
            <person name="Cao Y."/>
            <person name="Lipzen A."/>
            <person name="Daum C."/>
            <person name="Hundley H."/>
            <person name="Pangilinan J."/>
            <person name="Johnson J."/>
            <person name="Barry K."/>
            <person name="LaButti K."/>
            <person name="Ng V."/>
            <person name="Ahrendt S."/>
            <person name="Min B."/>
            <person name="Choi I.G."/>
            <person name="Park H."/>
            <person name="Plett J.M."/>
            <person name="Magnuson J."/>
            <person name="Spatafora J.W."/>
            <person name="Nagy L.G."/>
            <person name="Henrissat B."/>
            <person name="Grigoriev I.V."/>
            <person name="Yang Z.L."/>
            <person name="Xu J."/>
            <person name="Martin F.M."/>
        </authorList>
    </citation>
    <scope>NUCLEOTIDE SEQUENCE</scope>
    <source>
        <strain evidence="1">ATCC 28755</strain>
    </source>
</reference>
<name>A0ACB7ZQ49_9AGAM</name>
<evidence type="ECO:0000313" key="2">
    <source>
        <dbReference type="Proteomes" id="UP000790377"/>
    </source>
</evidence>
<comment type="caution">
    <text evidence="1">The sequence shown here is derived from an EMBL/GenBank/DDBJ whole genome shotgun (WGS) entry which is preliminary data.</text>
</comment>
<protein>
    <submittedName>
        <fullName evidence="1">Uncharacterized protein</fullName>
    </submittedName>
</protein>
<gene>
    <name evidence="1" type="ORF">BJ138DRAFT_1021338</name>
</gene>
<sequence>MFLYFDNKGKRLAKGIFSDTDGQIKLYNAKILDLKNSLQQKIIIKSGICVMHILEEVENLASAVDLNDIPYAHGAKYQREKACLPGTRKDIIDEICGWINDQGENIPRAMFLAGVAGSGKSAIAHTVAQIFDNLQRLGSSFFFDQSKVAIFHPGVLFSTIARDLADLEPAFNVKLVEAIEKRADRSTPSIIEQFEKFITRPTSELQIVGPVVIVIDALDESGDQTQRKKLLSVLSEKISTLPCNFRILITGRPESDIIQMLCPSEHLIVQYMDQISSPSTLNKDISQFIAKNLSSASEVLNKEWQNEWIGLITEKSNGLFQWAFTACEFINNRKGGQTVAGQFKKILQSSDSKGFAGLDSLYKTILENSFDIDDEDSMGNFKAVMSTILAAWEPLPTSAIQRLQPNVQLDDVISYLGSVLTGVITGTDSGHQVTVQPLHISFRDFLLDHKRSGQFHVDVANHQRFMGLSCLRIMKSGLKFNICRLEDSYVYNKDIKNLPERVEKYISKDLSYSCKYWINHLEKTENVLQSVENDIQDFLNRYLLWWLEVMVLLGDTISIIKVLQQLNQWANDKTIQMMSDDAIHFVDVLGEAFMQSLPHLYLSTLSWAPPDSGVRKVYISQYGDILQVQEGQLASWPSLRKTIQNNSQVVTVAFSPDGKQVVSGSVDKTIRIWDAHTGSPVIEPLTGHTGWMASVAFSPDGKQVVSG</sequence>
<keyword evidence="2" id="KW-1185">Reference proteome</keyword>
<organism evidence="1 2">
    <name type="scientific">Hygrophoropsis aurantiaca</name>
    <dbReference type="NCBI Taxonomy" id="72124"/>
    <lineage>
        <taxon>Eukaryota</taxon>
        <taxon>Fungi</taxon>
        <taxon>Dikarya</taxon>
        <taxon>Basidiomycota</taxon>
        <taxon>Agaricomycotina</taxon>
        <taxon>Agaricomycetes</taxon>
        <taxon>Agaricomycetidae</taxon>
        <taxon>Boletales</taxon>
        <taxon>Coniophorineae</taxon>
        <taxon>Hygrophoropsidaceae</taxon>
        <taxon>Hygrophoropsis</taxon>
    </lineage>
</organism>
<accession>A0ACB7ZQ49</accession>
<evidence type="ECO:0000313" key="1">
    <source>
        <dbReference type="EMBL" id="KAH7902952.1"/>
    </source>
</evidence>
<dbReference type="Proteomes" id="UP000790377">
    <property type="component" value="Unassembled WGS sequence"/>
</dbReference>
<feature type="non-terminal residue" evidence="1">
    <location>
        <position position="707"/>
    </location>
</feature>
<dbReference type="EMBL" id="MU269364">
    <property type="protein sequence ID" value="KAH7902952.1"/>
    <property type="molecule type" value="Genomic_DNA"/>
</dbReference>